<sequence>MRLSNRAGTVATAAAVALFIAACGGSYNDGSGGDKGSSNGGADESSLKVNMAVAPGTLDPASGCGANDLALIGSLYSRLTQYGTKPGPDGTTEVDPSKIEPSAAESWDISEDGKTYTFKLRAGAKFPSGQPVDAEAVKYSFERALTMNGCGGYFLHDGLLDPPLIDEIEAKDATTVVFHLSQADPNALQAWAQPAASIVDKSVVEANGGVKKDSVNEYMASHAAGAGPYLLESYEPNKSAVLTANPDFAGEPKPVSKTIRVNFINSDPTLLLQAKSGDVDITLGLSKQSAKSLEGNAGTKVVAHDTPLSVQIGLPNSKKPFDNVKVREALALALPYEDILKNVALGYGRLFSGPLSPVFPEYDESIGGAPKTDPARAAQLIKESGIKTPVTVEMAIQDGNNADRQIATIAQGEWRKLGVEVKIRTLPAAEYITGIQEHKYQSYIRLDGPGVIDPGYFLGYDMLCDIGFNLSEVCIPEADKLAAEARNETDAEKRKALYQQISRLWLQDWPKIQVYADKNVTVLSDRVKNYSYSHEPDFRLWSK</sequence>
<dbReference type="SUPFAM" id="SSF53850">
    <property type="entry name" value="Periplasmic binding protein-like II"/>
    <property type="match status" value="1"/>
</dbReference>
<organism evidence="6 7">
    <name type="scientific">Solirubrobacter pauli</name>
    <dbReference type="NCBI Taxonomy" id="166793"/>
    <lineage>
        <taxon>Bacteria</taxon>
        <taxon>Bacillati</taxon>
        <taxon>Actinomycetota</taxon>
        <taxon>Thermoleophilia</taxon>
        <taxon>Solirubrobacterales</taxon>
        <taxon>Solirubrobacteraceae</taxon>
        <taxon>Solirubrobacter</taxon>
    </lineage>
</organism>
<dbReference type="EMBL" id="RBIL01000001">
    <property type="protein sequence ID" value="RKQ92832.1"/>
    <property type="molecule type" value="Genomic_DNA"/>
</dbReference>
<dbReference type="InterPro" id="IPR039424">
    <property type="entry name" value="SBP_5"/>
</dbReference>
<dbReference type="PROSITE" id="PS51257">
    <property type="entry name" value="PROKAR_LIPOPROTEIN"/>
    <property type="match status" value="1"/>
</dbReference>
<dbReference type="GO" id="GO:0030313">
    <property type="term" value="C:cell envelope"/>
    <property type="evidence" value="ECO:0007669"/>
    <property type="project" value="UniProtKB-SubCell"/>
</dbReference>
<dbReference type="OrthoDB" id="9046151at2"/>
<protein>
    <submittedName>
        <fullName evidence="6">Peptide/nickel transport system substrate-binding protein</fullName>
    </submittedName>
</protein>
<dbReference type="Gene3D" id="3.90.76.10">
    <property type="entry name" value="Dipeptide-binding Protein, Domain 1"/>
    <property type="match status" value="1"/>
</dbReference>
<reference evidence="6 7" key="1">
    <citation type="submission" date="2018-10" db="EMBL/GenBank/DDBJ databases">
        <title>Genomic Encyclopedia of Archaeal and Bacterial Type Strains, Phase II (KMG-II): from individual species to whole genera.</title>
        <authorList>
            <person name="Goeker M."/>
        </authorList>
    </citation>
    <scope>NUCLEOTIDE SEQUENCE [LARGE SCALE GENOMIC DNA]</scope>
    <source>
        <strain evidence="6 7">DSM 14954</strain>
    </source>
</reference>
<dbReference type="Pfam" id="PF00496">
    <property type="entry name" value="SBP_bac_5"/>
    <property type="match status" value="1"/>
</dbReference>
<dbReference type="Gene3D" id="3.10.105.10">
    <property type="entry name" value="Dipeptide-binding Protein, Domain 3"/>
    <property type="match status" value="1"/>
</dbReference>
<proteinExistence type="inferred from homology"/>
<evidence type="ECO:0000313" key="7">
    <source>
        <dbReference type="Proteomes" id="UP000278962"/>
    </source>
</evidence>
<accession>A0A660LCU8</accession>
<evidence type="ECO:0000256" key="1">
    <source>
        <dbReference type="ARBA" id="ARBA00004196"/>
    </source>
</evidence>
<feature type="domain" description="Solute-binding protein family 5" evidence="5">
    <location>
        <begin position="98"/>
        <end position="460"/>
    </location>
</feature>
<dbReference type="PIRSF" id="PIRSF002741">
    <property type="entry name" value="MppA"/>
    <property type="match status" value="1"/>
</dbReference>
<evidence type="ECO:0000259" key="5">
    <source>
        <dbReference type="Pfam" id="PF00496"/>
    </source>
</evidence>
<dbReference type="Gene3D" id="3.40.190.10">
    <property type="entry name" value="Periplasmic binding protein-like II"/>
    <property type="match status" value="1"/>
</dbReference>
<keyword evidence="3" id="KW-0813">Transport</keyword>
<dbReference type="PANTHER" id="PTHR30290">
    <property type="entry name" value="PERIPLASMIC BINDING COMPONENT OF ABC TRANSPORTER"/>
    <property type="match status" value="1"/>
</dbReference>
<dbReference type="RefSeq" id="WP_121250607.1">
    <property type="nucleotide sequence ID" value="NZ_RBIL01000001.1"/>
</dbReference>
<evidence type="ECO:0000256" key="3">
    <source>
        <dbReference type="ARBA" id="ARBA00022448"/>
    </source>
</evidence>
<keyword evidence="7" id="KW-1185">Reference proteome</keyword>
<dbReference type="GO" id="GO:0015833">
    <property type="term" value="P:peptide transport"/>
    <property type="evidence" value="ECO:0007669"/>
    <property type="project" value="TreeGrafter"/>
</dbReference>
<comment type="caution">
    <text evidence="6">The sequence shown here is derived from an EMBL/GenBank/DDBJ whole genome shotgun (WGS) entry which is preliminary data.</text>
</comment>
<evidence type="ECO:0000256" key="4">
    <source>
        <dbReference type="ARBA" id="ARBA00022729"/>
    </source>
</evidence>
<comment type="similarity">
    <text evidence="2">Belongs to the bacterial solute-binding protein 5 family.</text>
</comment>
<dbReference type="GO" id="GO:1904680">
    <property type="term" value="F:peptide transmembrane transporter activity"/>
    <property type="evidence" value="ECO:0007669"/>
    <property type="project" value="TreeGrafter"/>
</dbReference>
<dbReference type="Proteomes" id="UP000278962">
    <property type="component" value="Unassembled WGS sequence"/>
</dbReference>
<comment type="subcellular location">
    <subcellularLocation>
        <location evidence="1">Cell envelope</location>
    </subcellularLocation>
</comment>
<dbReference type="InterPro" id="IPR000914">
    <property type="entry name" value="SBP_5_dom"/>
</dbReference>
<evidence type="ECO:0000313" key="6">
    <source>
        <dbReference type="EMBL" id="RKQ92832.1"/>
    </source>
</evidence>
<name>A0A660LCU8_9ACTN</name>
<keyword evidence="4" id="KW-0732">Signal</keyword>
<dbReference type="GO" id="GO:0043190">
    <property type="term" value="C:ATP-binding cassette (ABC) transporter complex"/>
    <property type="evidence" value="ECO:0007669"/>
    <property type="project" value="InterPro"/>
</dbReference>
<dbReference type="AlphaFoldDB" id="A0A660LCU8"/>
<evidence type="ECO:0000256" key="2">
    <source>
        <dbReference type="ARBA" id="ARBA00005695"/>
    </source>
</evidence>
<dbReference type="PANTHER" id="PTHR30290:SF10">
    <property type="entry name" value="PERIPLASMIC OLIGOPEPTIDE-BINDING PROTEIN-RELATED"/>
    <property type="match status" value="1"/>
</dbReference>
<gene>
    <name evidence="6" type="ORF">C8N24_2687</name>
</gene>
<dbReference type="GO" id="GO:0042597">
    <property type="term" value="C:periplasmic space"/>
    <property type="evidence" value="ECO:0007669"/>
    <property type="project" value="UniProtKB-ARBA"/>
</dbReference>
<dbReference type="CDD" id="cd08512">
    <property type="entry name" value="PBP2_NikA_DppA_OppA_like_7"/>
    <property type="match status" value="1"/>
</dbReference>
<dbReference type="InterPro" id="IPR030678">
    <property type="entry name" value="Peptide/Ni-bd"/>
</dbReference>